<proteinExistence type="predicted"/>
<dbReference type="EMBL" id="MU118024">
    <property type="protein sequence ID" value="KAF9647890.1"/>
    <property type="molecule type" value="Genomic_DNA"/>
</dbReference>
<organism evidence="1 2">
    <name type="scientific">Thelephora ganbajun</name>
    <name type="common">Ganba fungus</name>
    <dbReference type="NCBI Taxonomy" id="370292"/>
    <lineage>
        <taxon>Eukaryota</taxon>
        <taxon>Fungi</taxon>
        <taxon>Dikarya</taxon>
        <taxon>Basidiomycota</taxon>
        <taxon>Agaricomycotina</taxon>
        <taxon>Agaricomycetes</taxon>
        <taxon>Thelephorales</taxon>
        <taxon>Thelephoraceae</taxon>
        <taxon>Thelephora</taxon>
    </lineage>
</organism>
<reference evidence="1" key="1">
    <citation type="submission" date="2019-10" db="EMBL/GenBank/DDBJ databases">
        <authorList>
            <consortium name="DOE Joint Genome Institute"/>
            <person name="Kuo A."/>
            <person name="Miyauchi S."/>
            <person name="Kiss E."/>
            <person name="Drula E."/>
            <person name="Kohler A."/>
            <person name="Sanchez-Garcia M."/>
            <person name="Andreopoulos B."/>
            <person name="Barry K.W."/>
            <person name="Bonito G."/>
            <person name="Buee M."/>
            <person name="Carver A."/>
            <person name="Chen C."/>
            <person name="Cichocki N."/>
            <person name="Clum A."/>
            <person name="Culley D."/>
            <person name="Crous P.W."/>
            <person name="Fauchery L."/>
            <person name="Girlanda M."/>
            <person name="Hayes R."/>
            <person name="Keri Z."/>
            <person name="Labutti K."/>
            <person name="Lipzen A."/>
            <person name="Lombard V."/>
            <person name="Magnuson J."/>
            <person name="Maillard F."/>
            <person name="Morin E."/>
            <person name="Murat C."/>
            <person name="Nolan M."/>
            <person name="Ohm R."/>
            <person name="Pangilinan J."/>
            <person name="Pereira M."/>
            <person name="Perotto S."/>
            <person name="Peter M."/>
            <person name="Riley R."/>
            <person name="Sitrit Y."/>
            <person name="Stielow B."/>
            <person name="Szollosi G."/>
            <person name="Zifcakova L."/>
            <person name="Stursova M."/>
            <person name="Spatafora J.W."/>
            <person name="Tedersoo L."/>
            <person name="Vaario L.-M."/>
            <person name="Yamada A."/>
            <person name="Yan M."/>
            <person name="Wang P."/>
            <person name="Xu J."/>
            <person name="Bruns T."/>
            <person name="Baldrian P."/>
            <person name="Vilgalys R."/>
            <person name="Henrissat B."/>
            <person name="Grigoriev I.V."/>
            <person name="Hibbett D."/>
            <person name="Nagy L.G."/>
            <person name="Martin F.M."/>
        </authorList>
    </citation>
    <scope>NUCLEOTIDE SEQUENCE</scope>
    <source>
        <strain evidence="1">P2</strain>
    </source>
</reference>
<evidence type="ECO:0000313" key="2">
    <source>
        <dbReference type="Proteomes" id="UP000886501"/>
    </source>
</evidence>
<sequence length="226" mass="24962">MTPTVYSNNMNRVREDEWPIQLPALPYSPAPTLQRSSDAPVYPHPQSGMGSQLPPIRNLVPNLWEPGTSKSSQQISTDEGQDGSLVHPLRPVAPTWSGGLMDANDRHTPRLQLEMSHHESESKQDASRQANESNKRPPSSPIERADHARTTLSSGIINPNRRTISNAQKPSQTSKQTGEKSDVRSRSNSEATKPSSECLGSGPQPSHQQGILRDPVGKLWVRLIYR</sequence>
<name>A0ACB6ZDS0_THEGA</name>
<reference evidence="1" key="2">
    <citation type="journal article" date="2020" name="Nat. Commun.">
        <title>Large-scale genome sequencing of mycorrhizal fungi provides insights into the early evolution of symbiotic traits.</title>
        <authorList>
            <person name="Miyauchi S."/>
            <person name="Kiss E."/>
            <person name="Kuo A."/>
            <person name="Drula E."/>
            <person name="Kohler A."/>
            <person name="Sanchez-Garcia M."/>
            <person name="Morin E."/>
            <person name="Andreopoulos B."/>
            <person name="Barry K.W."/>
            <person name="Bonito G."/>
            <person name="Buee M."/>
            <person name="Carver A."/>
            <person name="Chen C."/>
            <person name="Cichocki N."/>
            <person name="Clum A."/>
            <person name="Culley D."/>
            <person name="Crous P.W."/>
            <person name="Fauchery L."/>
            <person name="Girlanda M."/>
            <person name="Hayes R.D."/>
            <person name="Keri Z."/>
            <person name="LaButti K."/>
            <person name="Lipzen A."/>
            <person name="Lombard V."/>
            <person name="Magnuson J."/>
            <person name="Maillard F."/>
            <person name="Murat C."/>
            <person name="Nolan M."/>
            <person name="Ohm R.A."/>
            <person name="Pangilinan J."/>
            <person name="Pereira M.F."/>
            <person name="Perotto S."/>
            <person name="Peter M."/>
            <person name="Pfister S."/>
            <person name="Riley R."/>
            <person name="Sitrit Y."/>
            <person name="Stielow J.B."/>
            <person name="Szollosi G."/>
            <person name="Zifcakova L."/>
            <person name="Stursova M."/>
            <person name="Spatafora J.W."/>
            <person name="Tedersoo L."/>
            <person name="Vaario L.M."/>
            <person name="Yamada A."/>
            <person name="Yan M."/>
            <person name="Wang P."/>
            <person name="Xu J."/>
            <person name="Bruns T."/>
            <person name="Baldrian P."/>
            <person name="Vilgalys R."/>
            <person name="Dunand C."/>
            <person name="Henrissat B."/>
            <person name="Grigoriev I.V."/>
            <person name="Hibbett D."/>
            <person name="Nagy L.G."/>
            <person name="Martin F.M."/>
        </authorList>
    </citation>
    <scope>NUCLEOTIDE SEQUENCE</scope>
    <source>
        <strain evidence="1">P2</strain>
    </source>
</reference>
<protein>
    <submittedName>
        <fullName evidence="1">Uncharacterized protein</fullName>
    </submittedName>
</protein>
<evidence type="ECO:0000313" key="1">
    <source>
        <dbReference type="EMBL" id="KAF9647890.1"/>
    </source>
</evidence>
<dbReference type="Proteomes" id="UP000886501">
    <property type="component" value="Unassembled WGS sequence"/>
</dbReference>
<keyword evidence="2" id="KW-1185">Reference proteome</keyword>
<gene>
    <name evidence="1" type="ORF">BDM02DRAFT_3187611</name>
</gene>
<comment type="caution">
    <text evidence="1">The sequence shown here is derived from an EMBL/GenBank/DDBJ whole genome shotgun (WGS) entry which is preliminary data.</text>
</comment>
<accession>A0ACB6ZDS0</accession>